<name>A0A7H9B352_ZYGMR</name>
<evidence type="ECO:0008006" key="4">
    <source>
        <dbReference type="Google" id="ProtNLM"/>
    </source>
</evidence>
<evidence type="ECO:0000313" key="3">
    <source>
        <dbReference type="Proteomes" id="UP000509704"/>
    </source>
</evidence>
<dbReference type="OrthoDB" id="4067025at2759"/>
<sequence length="176" mass="20017">MLEAVRSGGKIPEQANMSNCMSLRDLAAEYKGKGQEDDIKKQLMKEEILIRIQETTKLIHETSSKPVDESNGGSNSESGHIEKMEWDSLYELSANVMDDYTRHVDSILADLDQLYQKQYLWQESAFVIDSHRGAAVIGKAEGWMKLKEQHLDHKLEEFERSASVIKSTIERLTTGK</sequence>
<dbReference type="RefSeq" id="XP_037144822.1">
    <property type="nucleotide sequence ID" value="XM_037288927.1"/>
</dbReference>
<dbReference type="Proteomes" id="UP000509704">
    <property type="component" value="Chromosome 5"/>
</dbReference>
<protein>
    <recommendedName>
        <fullName evidence="4">Grand meiotic recombination cluster protein 2</fullName>
    </recommendedName>
</protein>
<reference evidence="2 3" key="1">
    <citation type="submission" date="2020-07" db="EMBL/GenBank/DDBJ databases">
        <title>The yeast mating-type switching endonuclease HO is a domesticated member of an unorthodox homing genetic element family.</title>
        <authorList>
            <person name="Coughlan A.Y."/>
            <person name="Lombardi L."/>
            <person name="Braun-Galleani S."/>
            <person name="Martos A.R."/>
            <person name="Galeote V."/>
            <person name="Bigey F."/>
            <person name="Dequin S."/>
            <person name="Byrne K.P."/>
            <person name="Wolfe K.H."/>
        </authorList>
    </citation>
    <scope>NUCLEOTIDE SEQUENCE [LARGE SCALE GENOMIC DNA]</scope>
    <source>
        <strain evidence="2 3">NRRL Y-6702</strain>
    </source>
</reference>
<keyword evidence="3" id="KW-1185">Reference proteome</keyword>
<dbReference type="AlphaFoldDB" id="A0A7H9B352"/>
<evidence type="ECO:0000256" key="1">
    <source>
        <dbReference type="SAM" id="MobiDB-lite"/>
    </source>
</evidence>
<organism evidence="2 3">
    <name type="scientific">Zygotorulaspora mrakii</name>
    <name type="common">Zygosaccharomyces mrakii</name>
    <dbReference type="NCBI Taxonomy" id="42260"/>
    <lineage>
        <taxon>Eukaryota</taxon>
        <taxon>Fungi</taxon>
        <taxon>Dikarya</taxon>
        <taxon>Ascomycota</taxon>
        <taxon>Saccharomycotina</taxon>
        <taxon>Saccharomycetes</taxon>
        <taxon>Saccharomycetales</taxon>
        <taxon>Saccharomycetaceae</taxon>
        <taxon>Zygotorulaspora</taxon>
    </lineage>
</organism>
<evidence type="ECO:0000313" key="2">
    <source>
        <dbReference type="EMBL" id="QLG73095.1"/>
    </source>
</evidence>
<accession>A0A7H9B352</accession>
<dbReference type="KEGG" id="zmk:HG535_0E01790"/>
<feature type="compositionally biased region" description="Low complexity" evidence="1">
    <location>
        <begin position="69"/>
        <end position="78"/>
    </location>
</feature>
<proteinExistence type="predicted"/>
<feature type="region of interest" description="Disordered" evidence="1">
    <location>
        <begin position="60"/>
        <end position="80"/>
    </location>
</feature>
<gene>
    <name evidence="2" type="ORF">HG535_0E01790</name>
</gene>
<dbReference type="GeneID" id="59236837"/>
<dbReference type="EMBL" id="CP058608">
    <property type="protein sequence ID" value="QLG73095.1"/>
    <property type="molecule type" value="Genomic_DNA"/>
</dbReference>